<comment type="caution">
    <text evidence="2">The sequence shown here is derived from an EMBL/GenBank/DDBJ whole genome shotgun (WGS) entry which is preliminary data.</text>
</comment>
<dbReference type="EMBL" id="BAEQ01000052">
    <property type="protein sequence ID" value="GAC30107.1"/>
    <property type="molecule type" value="Genomic_DNA"/>
</dbReference>
<dbReference type="InterPro" id="IPR022584">
    <property type="entry name" value="DUF2937"/>
</dbReference>
<dbReference type="Proteomes" id="UP000006251">
    <property type="component" value="Unassembled WGS sequence"/>
</dbReference>
<accession>K6ZIC6</accession>
<dbReference type="AlphaFoldDB" id="K6ZIC6"/>
<keyword evidence="1" id="KW-0472">Membrane</keyword>
<proteinExistence type="predicted"/>
<sequence>MIFKTLDKLFFGVTLVLALQVPQLADHYQQFLAGMHESNQWQIDGYQKTAKKYNYDSVDAMIEHHLQNAVPSVRDDAVQKQQTIIKYNELSEGLAVFQSGNIIQKLFFMLSPSGWQYIDNTLENFSFGLPITTEGILFGVLFGLFLNLLISTPTSMIAKRRRERKKQKGLKNGIVDS</sequence>
<reference evidence="3" key="1">
    <citation type="journal article" date="2014" name="Environ. Microbiol.">
        <title>Comparative genomics of the marine bacterial genus Glaciecola reveals the high degree of genomic diversity and genomic characteristic for cold adaptation.</title>
        <authorList>
            <person name="Qin Q.L."/>
            <person name="Xie B.B."/>
            <person name="Yu Y."/>
            <person name="Shu Y.L."/>
            <person name="Rong J.C."/>
            <person name="Zhang Y.J."/>
            <person name="Zhao D.L."/>
            <person name="Chen X.L."/>
            <person name="Zhang X.Y."/>
            <person name="Chen B."/>
            <person name="Zhou B.C."/>
            <person name="Zhang Y.Z."/>
        </authorList>
    </citation>
    <scope>NUCLEOTIDE SEQUENCE [LARGE SCALE GENOMIC DNA]</scope>
    <source>
        <strain evidence="3">ACAM 615</strain>
    </source>
</reference>
<keyword evidence="3" id="KW-1185">Reference proteome</keyword>
<dbReference type="OrthoDB" id="7021410at2"/>
<name>K6ZIC6_9ALTE</name>
<dbReference type="Pfam" id="PF11157">
    <property type="entry name" value="DUF2937"/>
    <property type="match status" value="1"/>
</dbReference>
<feature type="transmembrane region" description="Helical" evidence="1">
    <location>
        <begin position="136"/>
        <end position="158"/>
    </location>
</feature>
<dbReference type="RefSeq" id="WP_006013874.1">
    <property type="nucleotide sequence ID" value="NZ_BAEQ01000052.1"/>
</dbReference>
<evidence type="ECO:0000313" key="3">
    <source>
        <dbReference type="Proteomes" id="UP000006251"/>
    </source>
</evidence>
<evidence type="ECO:0000256" key="1">
    <source>
        <dbReference type="SAM" id="Phobius"/>
    </source>
</evidence>
<gene>
    <name evidence="2" type="ORF">GPAL_3256</name>
</gene>
<evidence type="ECO:0008006" key="4">
    <source>
        <dbReference type="Google" id="ProtNLM"/>
    </source>
</evidence>
<dbReference type="STRING" id="1121922.GCA_000428905_00202"/>
<keyword evidence="1" id="KW-0812">Transmembrane</keyword>
<protein>
    <recommendedName>
        <fullName evidence="4">DUF2937 domain-containing protein</fullName>
    </recommendedName>
</protein>
<keyword evidence="1" id="KW-1133">Transmembrane helix</keyword>
<evidence type="ECO:0000313" key="2">
    <source>
        <dbReference type="EMBL" id="GAC30107.1"/>
    </source>
</evidence>
<organism evidence="2 3">
    <name type="scientific">Brumicola pallidula DSM 14239 = ACAM 615</name>
    <dbReference type="NCBI Taxonomy" id="1121922"/>
    <lineage>
        <taxon>Bacteria</taxon>
        <taxon>Pseudomonadati</taxon>
        <taxon>Pseudomonadota</taxon>
        <taxon>Gammaproteobacteria</taxon>
        <taxon>Alteromonadales</taxon>
        <taxon>Alteromonadaceae</taxon>
        <taxon>Brumicola</taxon>
    </lineage>
</organism>